<dbReference type="RefSeq" id="WP_369705520.1">
    <property type="nucleotide sequence ID" value="NZ_JBGEWD010000021.1"/>
</dbReference>
<dbReference type="Proteomes" id="UP001564657">
    <property type="component" value="Unassembled WGS sequence"/>
</dbReference>
<organism evidence="1 2">
    <name type="scientific">Clostridium moutaii</name>
    <dbReference type="NCBI Taxonomy" id="3240932"/>
    <lineage>
        <taxon>Bacteria</taxon>
        <taxon>Bacillati</taxon>
        <taxon>Bacillota</taxon>
        <taxon>Clostridia</taxon>
        <taxon>Eubacteriales</taxon>
        <taxon>Clostridiaceae</taxon>
        <taxon>Clostridium</taxon>
    </lineage>
</organism>
<name>A0ABV4BTT8_9CLOT</name>
<dbReference type="InterPro" id="IPR010022">
    <property type="entry name" value="XkdX"/>
</dbReference>
<sequence>MLGYDFYKMFYTLGYLTIDDLKWAVANGDLTADQFKQITGQDYIA</sequence>
<gene>
    <name evidence="1" type="ORF">AB8U03_15765</name>
</gene>
<keyword evidence="2" id="KW-1185">Reference proteome</keyword>
<comment type="caution">
    <text evidence="1">The sequence shown here is derived from an EMBL/GenBank/DDBJ whole genome shotgun (WGS) entry which is preliminary data.</text>
</comment>
<protein>
    <submittedName>
        <fullName evidence="1">XkdX family protein</fullName>
    </submittedName>
</protein>
<accession>A0ABV4BTT8</accession>
<dbReference type="Pfam" id="PF09693">
    <property type="entry name" value="Phage_XkdX"/>
    <property type="match status" value="1"/>
</dbReference>
<evidence type="ECO:0000313" key="2">
    <source>
        <dbReference type="Proteomes" id="UP001564657"/>
    </source>
</evidence>
<evidence type="ECO:0000313" key="1">
    <source>
        <dbReference type="EMBL" id="MEY8001627.1"/>
    </source>
</evidence>
<reference evidence="1 2" key="1">
    <citation type="submission" date="2024-08" db="EMBL/GenBank/DDBJ databases">
        <title>Clostridium lapicellarii sp. nov., and Clostridium renhuaiense sp. nov., two species isolated from the mud in a fermentation cellar used for producing sauce-flavour Chinese liquors.</title>
        <authorList>
            <person name="Yang F."/>
            <person name="Wang H."/>
            <person name="Chen L.Q."/>
            <person name="Zhou N."/>
            <person name="Lu J.J."/>
            <person name="Pu X.X."/>
            <person name="Wan B."/>
            <person name="Wang L."/>
            <person name="Liu S.J."/>
        </authorList>
    </citation>
    <scope>NUCLEOTIDE SEQUENCE [LARGE SCALE GENOMIC DNA]</scope>
    <source>
        <strain evidence="1 2">MT-5</strain>
    </source>
</reference>
<dbReference type="NCBIfam" id="TIGR01669">
    <property type="entry name" value="phage_XkdX"/>
    <property type="match status" value="1"/>
</dbReference>
<dbReference type="EMBL" id="JBGEWD010000021">
    <property type="protein sequence ID" value="MEY8001627.1"/>
    <property type="molecule type" value="Genomic_DNA"/>
</dbReference>
<proteinExistence type="predicted"/>